<comment type="subcellular location">
    <subcellularLocation>
        <location evidence="1">Endomembrane system</location>
        <topology evidence="1">Multi-pass membrane protein</topology>
    </subcellularLocation>
</comment>
<evidence type="ECO:0000256" key="2">
    <source>
        <dbReference type="ARBA" id="ARBA00022692"/>
    </source>
</evidence>
<dbReference type="Gene3D" id="1.20.120.1630">
    <property type="match status" value="1"/>
</dbReference>
<feature type="transmembrane region" description="Helical" evidence="5">
    <location>
        <begin position="42"/>
        <end position="62"/>
    </location>
</feature>
<sequence>MTDAPAFRIWPPVALGVPWLAGVVVTEVAGDPWSLDDGWARATGWILVALFGVWNGWCLALMSKHETALLPGGSTRVILDSGPFGLSRNPLYVGLTALTAGLALLVPSAWALLSVPVGFAFLWWGAVRPEEKYLAAKFGDDYADYRRRVRRWL</sequence>
<keyword evidence="7" id="KW-1185">Reference proteome</keyword>
<dbReference type="PANTHER" id="PTHR43847:SF1">
    <property type="entry name" value="BLL3993 PROTEIN"/>
    <property type="match status" value="1"/>
</dbReference>
<evidence type="ECO:0000313" key="6">
    <source>
        <dbReference type="EMBL" id="TXL62271.1"/>
    </source>
</evidence>
<keyword evidence="3 5" id="KW-1133">Transmembrane helix</keyword>
<evidence type="ECO:0000256" key="3">
    <source>
        <dbReference type="ARBA" id="ARBA00022989"/>
    </source>
</evidence>
<feature type="transmembrane region" description="Helical" evidence="5">
    <location>
        <begin position="91"/>
        <end position="124"/>
    </location>
</feature>
<dbReference type="AlphaFoldDB" id="A0A5C8NNA5"/>
<dbReference type="Pfam" id="PF04191">
    <property type="entry name" value="PEMT"/>
    <property type="match status" value="1"/>
</dbReference>
<dbReference type="GO" id="GO:0008168">
    <property type="term" value="F:methyltransferase activity"/>
    <property type="evidence" value="ECO:0007669"/>
    <property type="project" value="UniProtKB-KW"/>
</dbReference>
<keyword evidence="2 5" id="KW-0812">Transmembrane</keyword>
<proteinExistence type="predicted"/>
<name>A0A5C8NNA5_9ACTN</name>
<feature type="transmembrane region" description="Helical" evidence="5">
    <location>
        <begin position="12"/>
        <end position="30"/>
    </location>
</feature>
<protein>
    <submittedName>
        <fullName evidence="6">Isoprenylcysteine carboxylmethyltransferase family protein</fullName>
    </submittedName>
</protein>
<keyword evidence="4 5" id="KW-0472">Membrane</keyword>
<gene>
    <name evidence="6" type="ORF">FHP06_06130</name>
</gene>
<dbReference type="GO" id="GO:0012505">
    <property type="term" value="C:endomembrane system"/>
    <property type="evidence" value="ECO:0007669"/>
    <property type="project" value="UniProtKB-SubCell"/>
</dbReference>
<accession>A0A5C8NNA5</accession>
<organism evidence="6 7">
    <name type="scientific">Aeromicrobium terrae</name>
    <dbReference type="NCBI Taxonomy" id="2498846"/>
    <lineage>
        <taxon>Bacteria</taxon>
        <taxon>Bacillati</taxon>
        <taxon>Actinomycetota</taxon>
        <taxon>Actinomycetes</taxon>
        <taxon>Propionibacteriales</taxon>
        <taxon>Nocardioidaceae</taxon>
        <taxon>Aeromicrobium</taxon>
    </lineage>
</organism>
<keyword evidence="6" id="KW-0489">Methyltransferase</keyword>
<dbReference type="GO" id="GO:0032259">
    <property type="term" value="P:methylation"/>
    <property type="evidence" value="ECO:0007669"/>
    <property type="project" value="UniProtKB-KW"/>
</dbReference>
<keyword evidence="6" id="KW-0808">Transferase</keyword>
<evidence type="ECO:0000256" key="5">
    <source>
        <dbReference type="SAM" id="Phobius"/>
    </source>
</evidence>
<dbReference type="InterPro" id="IPR052527">
    <property type="entry name" value="Metal_cation-efflux_comp"/>
</dbReference>
<dbReference type="Proteomes" id="UP000321571">
    <property type="component" value="Unassembled WGS sequence"/>
</dbReference>
<dbReference type="RefSeq" id="WP_147684789.1">
    <property type="nucleotide sequence ID" value="NZ_VDUX01000002.1"/>
</dbReference>
<evidence type="ECO:0000256" key="1">
    <source>
        <dbReference type="ARBA" id="ARBA00004127"/>
    </source>
</evidence>
<dbReference type="EMBL" id="VDUX01000002">
    <property type="protein sequence ID" value="TXL62271.1"/>
    <property type="molecule type" value="Genomic_DNA"/>
</dbReference>
<evidence type="ECO:0000313" key="7">
    <source>
        <dbReference type="Proteomes" id="UP000321571"/>
    </source>
</evidence>
<dbReference type="OrthoDB" id="941586at2"/>
<dbReference type="PANTHER" id="PTHR43847">
    <property type="entry name" value="BLL3993 PROTEIN"/>
    <property type="match status" value="1"/>
</dbReference>
<comment type="caution">
    <text evidence="6">The sequence shown here is derived from an EMBL/GenBank/DDBJ whole genome shotgun (WGS) entry which is preliminary data.</text>
</comment>
<reference evidence="6 7" key="1">
    <citation type="submission" date="2019-06" db="EMBL/GenBank/DDBJ databases">
        <title>Aeromicrobium sp. nov., isolated from a maize field.</title>
        <authorList>
            <person name="Lin S.-Y."/>
            <person name="Tsai C.-F."/>
            <person name="Young C.-C."/>
        </authorList>
    </citation>
    <scope>NUCLEOTIDE SEQUENCE [LARGE SCALE GENOMIC DNA]</scope>
    <source>
        <strain evidence="6 7">CC-CFT486</strain>
    </source>
</reference>
<dbReference type="InterPro" id="IPR007318">
    <property type="entry name" value="Phopholipid_MeTrfase"/>
</dbReference>
<evidence type="ECO:0000256" key="4">
    <source>
        <dbReference type="ARBA" id="ARBA00023136"/>
    </source>
</evidence>